<comment type="caution">
    <text evidence="3">The sequence shown here is derived from an EMBL/GenBank/DDBJ whole genome shotgun (WGS) entry which is preliminary data.</text>
</comment>
<dbReference type="InterPro" id="IPR037595">
    <property type="entry name" value="RGP_fam"/>
</dbReference>
<proteinExistence type="predicted"/>
<evidence type="ECO:0000256" key="1">
    <source>
        <dbReference type="ARBA" id="ARBA00004555"/>
    </source>
</evidence>
<dbReference type="Proteomes" id="UP000034543">
    <property type="component" value="Unassembled WGS sequence"/>
</dbReference>
<protein>
    <submittedName>
        <fullName evidence="3">Uncharacterized protein</fullName>
    </submittedName>
</protein>
<dbReference type="GO" id="GO:0052691">
    <property type="term" value="F:UDP-arabinopyranose mutase activity"/>
    <property type="evidence" value="ECO:0007669"/>
    <property type="project" value="TreeGrafter"/>
</dbReference>
<evidence type="ECO:0000313" key="4">
    <source>
        <dbReference type="Proteomes" id="UP000034543"/>
    </source>
</evidence>
<keyword evidence="2" id="KW-0333">Golgi apparatus</keyword>
<dbReference type="AlphaFoldDB" id="A0A0G1CLE9"/>
<organism evidence="3 4">
    <name type="scientific">Candidatus Gottesmanbacteria bacterium GW2011_GWA1_43_11</name>
    <dbReference type="NCBI Taxonomy" id="1618436"/>
    <lineage>
        <taxon>Bacteria</taxon>
        <taxon>Candidatus Gottesmaniibacteriota</taxon>
    </lineage>
</organism>
<dbReference type="STRING" id="1618436.UV59_C0001G0052"/>
<dbReference type="EMBL" id="LCFB01000001">
    <property type="protein sequence ID" value="KKS86329.1"/>
    <property type="molecule type" value="Genomic_DNA"/>
</dbReference>
<gene>
    <name evidence="3" type="ORF">UV59_C0001G0052</name>
</gene>
<dbReference type="PANTHER" id="PTHR31682:SF44">
    <property type="entry name" value="UDP-ARABINOPYRANOSE MUTASE 3"/>
    <property type="match status" value="1"/>
</dbReference>
<dbReference type="GO" id="GO:0033356">
    <property type="term" value="P:UDP-L-arabinose metabolic process"/>
    <property type="evidence" value="ECO:0007669"/>
    <property type="project" value="TreeGrafter"/>
</dbReference>
<name>A0A0G1CLE9_9BACT</name>
<evidence type="ECO:0000313" key="3">
    <source>
        <dbReference type="EMBL" id="KKS86329.1"/>
    </source>
</evidence>
<dbReference type="GO" id="GO:0005829">
    <property type="term" value="C:cytosol"/>
    <property type="evidence" value="ECO:0007669"/>
    <property type="project" value="TreeGrafter"/>
</dbReference>
<evidence type="ECO:0000256" key="2">
    <source>
        <dbReference type="ARBA" id="ARBA00023034"/>
    </source>
</evidence>
<dbReference type="PANTHER" id="PTHR31682">
    <property type="entry name" value="UDP-ARABINOSE MUTASE"/>
    <property type="match status" value="1"/>
</dbReference>
<sequence length="377" mass="43880">MRSSQKQAYLVLTTINLPRIIHDYWLNLKKYGHEKEIGVIIIGDLKSPNEESFAITEELHKKGFDVEYFDIKAQEQWLKQFPLLKRTIPYNNDSRRNVGFLMALQRGCRFLISIDDDSFPTNQDFYQLHAIVGRTKKLPVISSSNGWFNPCSMLTNNREQYIYARGFPYNKRNQKVVLTKQHKKIHIGVNAGLWLNEPDVDAITRLALPVKITGLKQKQIALAKNCFAPINTQNTALVYDLIPAFYFVLMEGTINHLPLARFGDIWTGWFLKKIADHLGYYVSFGKPLTDHRRNKHDLFNDLYIELTPLKHNDAFVELIQLITPKGKTTIDVYSDISKKLYDEIQKNNTFNGEFKKYSQTLYEHQQIWLETCAKIIS</sequence>
<dbReference type="Pfam" id="PF03214">
    <property type="entry name" value="RGP"/>
    <property type="match status" value="1"/>
</dbReference>
<comment type="subcellular location">
    <subcellularLocation>
        <location evidence="1">Golgi apparatus</location>
    </subcellularLocation>
</comment>
<reference evidence="3 4" key="1">
    <citation type="journal article" date="2015" name="Nature">
        <title>rRNA introns, odd ribosomes, and small enigmatic genomes across a large radiation of phyla.</title>
        <authorList>
            <person name="Brown C.T."/>
            <person name="Hug L.A."/>
            <person name="Thomas B.C."/>
            <person name="Sharon I."/>
            <person name="Castelle C.J."/>
            <person name="Singh A."/>
            <person name="Wilkins M.J."/>
            <person name="Williams K.H."/>
            <person name="Banfield J.F."/>
        </authorList>
    </citation>
    <scope>NUCLEOTIDE SEQUENCE [LARGE SCALE GENOMIC DNA]</scope>
</reference>
<accession>A0A0G1CLE9</accession>